<reference evidence="2 3" key="1">
    <citation type="submission" date="2006-02" db="EMBL/GenBank/DDBJ databases">
        <authorList>
            <person name="Moran M.A."/>
            <person name="Kjelleberg S."/>
            <person name="Egan S."/>
            <person name="Saunders N."/>
            <person name="Thomas T."/>
            <person name="Ferriera S."/>
            <person name="Johnson J."/>
            <person name="Kravitz S."/>
            <person name="Halpern A."/>
            <person name="Remington K."/>
            <person name="Beeson K."/>
            <person name="Tran B."/>
            <person name="Rogers Y.-H."/>
            <person name="Friedman R."/>
            <person name="Venter J.C."/>
        </authorList>
    </citation>
    <scope>NUCLEOTIDE SEQUENCE [LARGE SCALE GENOMIC DNA]</scope>
    <source>
        <strain evidence="2 3">D2</strain>
    </source>
</reference>
<dbReference type="PANTHER" id="PTHR38780">
    <property type="entry name" value="PROTEIN TUSC"/>
    <property type="match status" value="1"/>
</dbReference>
<evidence type="ECO:0000256" key="1">
    <source>
        <dbReference type="ARBA" id="ARBA00005996"/>
    </source>
</evidence>
<evidence type="ECO:0000313" key="3">
    <source>
        <dbReference type="Proteomes" id="UP000006201"/>
    </source>
</evidence>
<dbReference type="RefSeq" id="WP_009839794.1">
    <property type="nucleotide sequence ID" value="NZ_CH959301.1"/>
</dbReference>
<dbReference type="AlphaFoldDB" id="A4CC75"/>
<comment type="caution">
    <text evidence="2">The sequence shown here is derived from an EMBL/GenBank/DDBJ whole genome shotgun (WGS) entry which is preliminary data.</text>
</comment>
<keyword evidence="3" id="KW-1185">Reference proteome</keyword>
<comment type="similarity">
    <text evidence="1">Belongs to the DsrF/TusC family.</text>
</comment>
<dbReference type="InterPro" id="IPR003787">
    <property type="entry name" value="Sulphur_relay_DsrE/F-like"/>
</dbReference>
<dbReference type="SUPFAM" id="SSF75169">
    <property type="entry name" value="DsrEFH-like"/>
    <property type="match status" value="1"/>
</dbReference>
<dbReference type="Pfam" id="PF02635">
    <property type="entry name" value="DsrE"/>
    <property type="match status" value="1"/>
</dbReference>
<dbReference type="InterPro" id="IPR027396">
    <property type="entry name" value="DsrEFH-like"/>
</dbReference>
<name>A4CC75_9GAMM</name>
<dbReference type="NCBIfam" id="NF001238">
    <property type="entry name" value="PRK00211.1"/>
    <property type="match status" value="1"/>
</dbReference>
<dbReference type="STRING" id="87626.PTD2_19110"/>
<accession>A4CC75</accession>
<evidence type="ECO:0000313" key="2">
    <source>
        <dbReference type="EMBL" id="EAR27962.1"/>
    </source>
</evidence>
<dbReference type="HOGENOM" id="CLU_155943_0_1_6"/>
<dbReference type="Gene3D" id="3.40.1260.10">
    <property type="entry name" value="DsrEFH-like"/>
    <property type="match status" value="1"/>
</dbReference>
<sequence>MKNVLVINSSSPFLHLNGREALDMALIFAAIDQNVALLFRDAAVLCLKTTQHPEQAHLKNYFKTLKTLELYDVDQLYVCEQSLKEFGLNPDELLLDVEILDSDSLHRLFKQYEHIVTL</sequence>
<dbReference type="EMBL" id="AAOH01000005">
    <property type="protein sequence ID" value="EAR27962.1"/>
    <property type="molecule type" value="Genomic_DNA"/>
</dbReference>
<dbReference type="PANTHER" id="PTHR38780:SF1">
    <property type="entry name" value="PROTEIN TUSC"/>
    <property type="match status" value="1"/>
</dbReference>
<dbReference type="InterPro" id="IPR017462">
    <property type="entry name" value="Sulphur_relay_TusC/DsrF"/>
</dbReference>
<gene>
    <name evidence="2" type="ORF">PTD2_19110</name>
</gene>
<organism evidence="2 3">
    <name type="scientific">Pseudoalteromonas tunicata D2</name>
    <dbReference type="NCBI Taxonomy" id="87626"/>
    <lineage>
        <taxon>Bacteria</taxon>
        <taxon>Pseudomonadati</taxon>
        <taxon>Pseudomonadota</taxon>
        <taxon>Gammaproteobacteria</taxon>
        <taxon>Alteromonadales</taxon>
        <taxon>Pseudoalteromonadaceae</taxon>
        <taxon>Pseudoalteromonas</taxon>
    </lineage>
</organism>
<dbReference type="eggNOG" id="COG2923">
    <property type="taxonomic scope" value="Bacteria"/>
</dbReference>
<dbReference type="NCBIfam" id="TIGR03010">
    <property type="entry name" value="sulf_tusC_dsrF"/>
    <property type="match status" value="1"/>
</dbReference>
<dbReference type="OrthoDB" id="9789418at2"/>
<protein>
    <submittedName>
        <fullName evidence="2">Uncharacterized protein</fullName>
    </submittedName>
</protein>
<proteinExistence type="inferred from homology"/>
<dbReference type="Proteomes" id="UP000006201">
    <property type="component" value="Unassembled WGS sequence"/>
</dbReference>